<dbReference type="SMART" id="SM00421">
    <property type="entry name" value="HTH_LUXR"/>
    <property type="match status" value="1"/>
</dbReference>
<gene>
    <name evidence="2" type="ORF">EAL2_808p07460</name>
</gene>
<evidence type="ECO:0000313" key="3">
    <source>
        <dbReference type="Proteomes" id="UP000019591"/>
    </source>
</evidence>
<proteinExistence type="predicted"/>
<dbReference type="OrthoDB" id="9789954at2"/>
<evidence type="ECO:0000313" key="2">
    <source>
        <dbReference type="EMBL" id="AHM58249.1"/>
    </source>
</evidence>
<name>W8T9B1_PEPAC</name>
<feature type="domain" description="HTH luxR-type" evidence="1">
    <location>
        <begin position="78"/>
        <end position="130"/>
    </location>
</feature>
<dbReference type="GO" id="GO:0003677">
    <property type="term" value="F:DNA binding"/>
    <property type="evidence" value="ECO:0007669"/>
    <property type="project" value="InterPro"/>
</dbReference>
<dbReference type="KEGG" id="eac:EAL2_808p07460"/>
<dbReference type="HOGENOM" id="CLU_096125_0_0_9"/>
<dbReference type="InterPro" id="IPR036388">
    <property type="entry name" value="WH-like_DNA-bd_sf"/>
</dbReference>
<dbReference type="Gene3D" id="1.10.10.10">
    <property type="entry name" value="Winged helix-like DNA-binding domain superfamily/Winged helix DNA-binding domain"/>
    <property type="match status" value="1"/>
</dbReference>
<keyword evidence="3" id="KW-1185">Reference proteome</keyword>
<organism evidence="2 3">
    <name type="scientific">Peptoclostridium acidaminophilum DSM 3953</name>
    <dbReference type="NCBI Taxonomy" id="1286171"/>
    <lineage>
        <taxon>Bacteria</taxon>
        <taxon>Bacillati</taxon>
        <taxon>Bacillota</taxon>
        <taxon>Clostridia</taxon>
        <taxon>Peptostreptococcales</taxon>
        <taxon>Peptoclostridiaceae</taxon>
        <taxon>Peptoclostridium</taxon>
    </lineage>
</organism>
<dbReference type="RefSeq" id="WP_025437084.1">
    <property type="nucleotide sequence ID" value="NZ_CP007453.1"/>
</dbReference>
<geneLocation type="plasmid" evidence="2 3">
    <name>EAL2_808p</name>
</geneLocation>
<dbReference type="EMBL" id="CP007453">
    <property type="protein sequence ID" value="AHM58249.1"/>
    <property type="molecule type" value="Genomic_DNA"/>
</dbReference>
<dbReference type="InterPro" id="IPR000792">
    <property type="entry name" value="Tscrpt_reg_LuxR_C"/>
</dbReference>
<sequence length="253" mass="29748">MDINLLFWNSSIDDMKRGYVHDKEKEAYVCLVCGEMFEEGLIYQIGEKFVTPEKRIQLHIQVDHEGMFNYLMSLDKKYTGLTESQTQVLECFFKGMSDRETARSLTLTESTVRNYRFKLREREKQAKVFLSIMELLASRSVHGAPEEPLTVHRGSSVLDEKFGITEKERKEVLTKYFDGSGMLINFPGKEKRKVIILTEIATRFKQGTEYSEKDVNGILEKIYHDYVMIRRYLVDYGFMDRSADGSRYWMREQ</sequence>
<dbReference type="AlphaFoldDB" id="W8T9B1"/>
<dbReference type="eggNOG" id="COG3860">
    <property type="taxonomic scope" value="Bacteria"/>
</dbReference>
<accession>W8T9B1</accession>
<dbReference type="Pfam" id="PF00196">
    <property type="entry name" value="GerE"/>
    <property type="match status" value="1"/>
</dbReference>
<dbReference type="Pfam" id="PF09860">
    <property type="entry name" value="DUF2087"/>
    <property type="match status" value="1"/>
</dbReference>
<reference evidence="2 3" key="1">
    <citation type="journal article" date="2014" name="Genome Announc.">
        <title>Complete Genome Sequence of Amino Acid-Utilizing Eubacterium acidaminophilum al-2 (DSM 3953).</title>
        <authorList>
            <person name="Poehlein A."/>
            <person name="Andreesen J.R."/>
            <person name="Daniel R."/>
        </authorList>
    </citation>
    <scope>NUCLEOTIDE SEQUENCE [LARGE SCALE GENOMIC DNA]</scope>
    <source>
        <strain evidence="2 3">DSM 3953</strain>
        <plasmid evidence="3">Plasmid EAL2_808p</plasmid>
    </source>
</reference>
<dbReference type="GO" id="GO:0006355">
    <property type="term" value="P:regulation of DNA-templated transcription"/>
    <property type="evidence" value="ECO:0007669"/>
    <property type="project" value="InterPro"/>
</dbReference>
<dbReference type="InterPro" id="IPR018656">
    <property type="entry name" value="DUF2087"/>
</dbReference>
<protein>
    <submittedName>
        <fullName evidence="2">LuxR family transcriptional regulator</fullName>
    </submittedName>
</protein>
<keyword evidence="2" id="KW-0614">Plasmid</keyword>
<dbReference type="InterPro" id="IPR016032">
    <property type="entry name" value="Sig_transdc_resp-reg_C-effctor"/>
</dbReference>
<dbReference type="Proteomes" id="UP000019591">
    <property type="component" value="Plasmid EAL2_808p"/>
</dbReference>
<evidence type="ECO:0000259" key="1">
    <source>
        <dbReference type="SMART" id="SM00421"/>
    </source>
</evidence>
<dbReference type="SUPFAM" id="SSF46894">
    <property type="entry name" value="C-terminal effector domain of the bipartite response regulators"/>
    <property type="match status" value="1"/>
</dbReference>
<dbReference type="PATRIC" id="fig|1286171.3.peg.2934"/>